<dbReference type="AlphaFoldDB" id="M5B2N6"/>
<reference evidence="1" key="1">
    <citation type="submission" date="2012-10" db="EMBL/GenBank/DDBJ databases">
        <authorList>
            <person name="Maita H."/>
            <person name="Sato S."/>
        </authorList>
    </citation>
    <scope>NUCLEOTIDE SEQUENCE</scope>
    <source>
        <strain evidence="1">NZP2037</strain>
    </source>
</reference>
<name>M5B2N6_RHILI</name>
<dbReference type="EMBL" id="AP012557">
    <property type="protein sequence ID" value="BAN09881.1"/>
    <property type="molecule type" value="Genomic_DNA"/>
</dbReference>
<protein>
    <submittedName>
        <fullName evidence="1">Probable transposase</fullName>
    </submittedName>
</protein>
<proteinExistence type="predicted"/>
<sequence>MLEAREQPYVLAVRGAHFMRRGGDRLFEETSPEELASEFEPDDWVCHAAGDGAKGPRLYDWARIHRPWTSKGRLRALASRQPQAIDIGRKAYYLVFAPPGSSLAELVAVAGLRWAIEECFARAKDDLLIIARLGPGTDGIAI</sequence>
<accession>M5B2N6</accession>
<organism evidence="1">
    <name type="scientific">Rhizobium loti</name>
    <name type="common">Mesorhizobium loti</name>
    <dbReference type="NCBI Taxonomy" id="381"/>
    <lineage>
        <taxon>Bacteria</taxon>
        <taxon>Pseudomonadati</taxon>
        <taxon>Pseudomonadota</taxon>
        <taxon>Alphaproteobacteria</taxon>
        <taxon>Hyphomicrobiales</taxon>
        <taxon>Phyllobacteriaceae</taxon>
        <taxon>Mesorhizobium</taxon>
    </lineage>
</organism>
<reference evidence="1" key="2">
    <citation type="journal article" date="2013" name="Microbes Environ.">
        <title>Commonalities and Differences among Symbiosis Islands of Three Mesorhizobium loti Strains.</title>
        <authorList>
            <person name="Kasai-Maita H."/>
            <person name="Hirakawa H."/>
            <person name="Nakamura Y."/>
            <person name="Kaneko T."/>
            <person name="Miki K."/>
            <person name="Maruya J."/>
            <person name="Okazaki S."/>
            <person name="Tabata S."/>
            <person name="Saeki K."/>
            <person name="Sato S."/>
        </authorList>
    </citation>
    <scope>NUCLEOTIDE SEQUENCE</scope>
    <source>
        <strain evidence="1">NZP2037</strain>
    </source>
</reference>
<evidence type="ECO:0000313" key="1">
    <source>
        <dbReference type="EMBL" id="BAN09881.1"/>
    </source>
</evidence>